<dbReference type="Proteomes" id="UP000469125">
    <property type="component" value="Unassembled WGS sequence"/>
</dbReference>
<dbReference type="InterPro" id="IPR012507">
    <property type="entry name" value="YibE_F"/>
</dbReference>
<evidence type="ECO:0000256" key="1">
    <source>
        <dbReference type="SAM" id="Phobius"/>
    </source>
</evidence>
<organism evidence="2 3">
    <name type="scientific">Ornithinibacillus caprae</name>
    <dbReference type="NCBI Taxonomy" id="2678566"/>
    <lineage>
        <taxon>Bacteria</taxon>
        <taxon>Bacillati</taxon>
        <taxon>Bacillota</taxon>
        <taxon>Bacilli</taxon>
        <taxon>Bacillales</taxon>
        <taxon>Bacillaceae</taxon>
        <taxon>Ornithinibacillus</taxon>
    </lineage>
</organism>
<gene>
    <name evidence="2" type="ORF">GMD78_07690</name>
</gene>
<dbReference type="InterPro" id="IPR014564">
    <property type="entry name" value="UCP031503_TM"/>
</dbReference>
<dbReference type="PIRSF" id="PIRSF031503">
    <property type="entry name" value="UCP031503_mp"/>
    <property type="match status" value="1"/>
</dbReference>
<feature type="transmembrane region" description="Helical" evidence="1">
    <location>
        <begin position="28"/>
        <end position="45"/>
    </location>
</feature>
<comment type="caution">
    <text evidence="2">The sequence shown here is derived from an EMBL/GenBank/DDBJ whole genome shotgun (WGS) entry which is preliminary data.</text>
</comment>
<evidence type="ECO:0000313" key="3">
    <source>
        <dbReference type="Proteomes" id="UP000469125"/>
    </source>
</evidence>
<dbReference type="Pfam" id="PF07907">
    <property type="entry name" value="YibE_F"/>
    <property type="match status" value="1"/>
</dbReference>
<accession>A0A6N8FGD3</accession>
<keyword evidence="3" id="KW-1185">Reference proteome</keyword>
<feature type="transmembrane region" description="Helical" evidence="1">
    <location>
        <begin position="52"/>
        <end position="71"/>
    </location>
</feature>
<name>A0A6N8FGD3_9BACI</name>
<dbReference type="PANTHER" id="PTHR41771">
    <property type="entry name" value="MEMBRANE PROTEIN-RELATED"/>
    <property type="match status" value="1"/>
</dbReference>
<dbReference type="AlphaFoldDB" id="A0A6N8FGD3"/>
<evidence type="ECO:0000313" key="2">
    <source>
        <dbReference type="EMBL" id="MUK88271.1"/>
    </source>
</evidence>
<sequence>MNVLVTLSIILFLLMIMIGGKKGARSFIALFLNFSVLVLTIFFMLDPNADPVVITLIACAAISCISLFYINEVNIKTTTAFISSIITVIILLLFIVIVTKKAMIQGFSEEESEELSIYSLYIGVDLVKIGTSVIIMSTIGAITDIAISITSPMREIFHHNPTISRKSLFMSGLSIGKDILGTSANTLFFAFFGGYMGLLIWFKDLSYSTGAIVNSKVFSAEMITILCAGIGVALTIPISSGITAYLLVKGREKSKET</sequence>
<protein>
    <submittedName>
        <fullName evidence="2">YibE/F family protein</fullName>
    </submittedName>
</protein>
<feature type="transmembrane region" description="Helical" evidence="1">
    <location>
        <begin position="222"/>
        <end position="248"/>
    </location>
</feature>
<dbReference type="RefSeq" id="WP_155668249.1">
    <property type="nucleotide sequence ID" value="NZ_WOCA01000004.1"/>
</dbReference>
<feature type="transmembrane region" description="Helical" evidence="1">
    <location>
        <begin position="77"/>
        <end position="98"/>
    </location>
</feature>
<feature type="transmembrane region" description="Helical" evidence="1">
    <location>
        <begin position="179"/>
        <end position="202"/>
    </location>
</feature>
<keyword evidence="1" id="KW-1133">Transmembrane helix</keyword>
<reference evidence="2 3" key="1">
    <citation type="submission" date="2019-11" db="EMBL/GenBank/DDBJ databases">
        <authorList>
            <person name="Li X."/>
        </authorList>
    </citation>
    <scope>NUCLEOTIDE SEQUENCE [LARGE SCALE GENOMIC DNA]</scope>
    <source>
        <strain evidence="2 3">L9</strain>
    </source>
</reference>
<dbReference type="PANTHER" id="PTHR41771:SF1">
    <property type="entry name" value="MEMBRANE PROTEIN"/>
    <property type="match status" value="1"/>
</dbReference>
<proteinExistence type="predicted"/>
<keyword evidence="1" id="KW-0472">Membrane</keyword>
<keyword evidence="1" id="KW-0812">Transmembrane</keyword>
<dbReference type="EMBL" id="WOCA01000004">
    <property type="protein sequence ID" value="MUK88271.1"/>
    <property type="molecule type" value="Genomic_DNA"/>
</dbReference>